<evidence type="ECO:0000259" key="3">
    <source>
        <dbReference type="SMART" id="SM00892"/>
    </source>
</evidence>
<evidence type="ECO:0000256" key="1">
    <source>
        <dbReference type="ARBA" id="ARBA00010052"/>
    </source>
</evidence>
<dbReference type="PANTHER" id="PTHR13966">
    <property type="entry name" value="ENDONUCLEASE RELATED"/>
    <property type="match status" value="1"/>
</dbReference>
<dbReference type="Pfam" id="PF01223">
    <property type="entry name" value="Endonuclease_NS"/>
    <property type="match status" value="1"/>
</dbReference>
<dbReference type="PANTHER" id="PTHR13966:SF19">
    <property type="entry name" value="NUCLEASE EXOG, MITOCHONDRIAL"/>
    <property type="match status" value="1"/>
</dbReference>
<dbReference type="InterPro" id="IPR001604">
    <property type="entry name" value="Endo_G_ENPP1-like_dom"/>
</dbReference>
<dbReference type="SUPFAM" id="SSF54060">
    <property type="entry name" value="His-Me finger endonucleases"/>
    <property type="match status" value="1"/>
</dbReference>
<proteinExistence type="inferred from homology"/>
<dbReference type="Proteomes" id="UP001159427">
    <property type="component" value="Unassembled WGS sequence"/>
</dbReference>
<reference evidence="4 5" key="1">
    <citation type="submission" date="2022-05" db="EMBL/GenBank/DDBJ databases">
        <authorList>
            <consortium name="Genoscope - CEA"/>
            <person name="William W."/>
        </authorList>
    </citation>
    <scope>NUCLEOTIDE SEQUENCE [LARGE SCALE GENOMIC DNA]</scope>
</reference>
<accession>A0ABN8SMI6</accession>
<comment type="similarity">
    <text evidence="1">Belongs to the DNA/RNA non-specific endonuclease family.</text>
</comment>
<evidence type="ECO:0000313" key="4">
    <source>
        <dbReference type="EMBL" id="CAH3191886.1"/>
    </source>
</evidence>
<dbReference type="InterPro" id="IPR044929">
    <property type="entry name" value="DNA/RNA_non-sp_Endonuclease_sf"/>
</dbReference>
<feature type="domain" description="ENPP1-3/EXOG-like endonuclease/phosphodiesterase" evidence="2">
    <location>
        <begin position="67"/>
        <end position="271"/>
    </location>
</feature>
<protein>
    <submittedName>
        <fullName evidence="4">Uncharacterized protein</fullName>
    </submittedName>
</protein>
<dbReference type="SMART" id="SM00892">
    <property type="entry name" value="Endonuclease_NS"/>
    <property type="match status" value="1"/>
</dbReference>
<feature type="domain" description="DNA/RNA non-specific endonuclease/pyrophosphatase/phosphodiesterase" evidence="3">
    <location>
        <begin position="66"/>
        <end position="296"/>
    </location>
</feature>
<evidence type="ECO:0000259" key="2">
    <source>
        <dbReference type="SMART" id="SM00477"/>
    </source>
</evidence>
<comment type="caution">
    <text evidence="4">The sequence shown here is derived from an EMBL/GenBank/DDBJ whole genome shotgun (WGS) entry which is preliminary data.</text>
</comment>
<name>A0ABN8SMI6_9CNID</name>
<gene>
    <name evidence="4" type="ORF">PEVE_00022828</name>
</gene>
<dbReference type="EMBL" id="CALNXI010003028">
    <property type="protein sequence ID" value="CAH3191886.1"/>
    <property type="molecule type" value="Genomic_DNA"/>
</dbReference>
<dbReference type="Gene3D" id="3.40.570.10">
    <property type="entry name" value="Extracellular Endonuclease, subunit A"/>
    <property type="match status" value="1"/>
</dbReference>
<evidence type="ECO:0000313" key="5">
    <source>
        <dbReference type="Proteomes" id="UP001159427"/>
    </source>
</evidence>
<dbReference type="InterPro" id="IPR040255">
    <property type="entry name" value="Non-specific_endonuclease"/>
</dbReference>
<dbReference type="InterPro" id="IPR020821">
    <property type="entry name" value="ENPP1-3/EXOG-like_nuc-like"/>
</dbReference>
<dbReference type="SMART" id="SM00477">
    <property type="entry name" value="NUC"/>
    <property type="match status" value="1"/>
</dbReference>
<dbReference type="InterPro" id="IPR044925">
    <property type="entry name" value="His-Me_finger_sf"/>
</dbReference>
<sequence length="319" mass="36014">MVYADLDAFDTNINNCLFWRWTTYGAGKGNKAVLNKLVNCEEKKGRLQGRCYGTPWPTDPMKRKEHRAQFAVCYDTYTRIPKFTGHVLKPGVLEGARGLEGDYVFHADASFGDPKTIAQHADYNINLQNKPAIMPINYNSQGQQFCARGHLTPNGDFSDPLERERTYVTTNIAPQWQPFNGGNWAVLEQTIRKCATSTNLFVFTGTSGEAKDLNGATIWLNQRVLAPKYYWKAVCDPVKMQSIFFYAENNIGNVDKEKDNKNGCFKKPQTKKNGVIMCFSISDAKQKNLFGKLPDFHDNCNPSKIGSIFKGRIDEANFS</sequence>
<keyword evidence="5" id="KW-1185">Reference proteome</keyword>
<organism evidence="4 5">
    <name type="scientific">Porites evermanni</name>
    <dbReference type="NCBI Taxonomy" id="104178"/>
    <lineage>
        <taxon>Eukaryota</taxon>
        <taxon>Metazoa</taxon>
        <taxon>Cnidaria</taxon>
        <taxon>Anthozoa</taxon>
        <taxon>Hexacorallia</taxon>
        <taxon>Scleractinia</taxon>
        <taxon>Fungiina</taxon>
        <taxon>Poritidae</taxon>
        <taxon>Porites</taxon>
    </lineage>
</organism>